<dbReference type="KEGG" id="tpla:ElP_05110"/>
<sequence length="278" mass="29974">MDLLVVGIIVLILYAAVRLISAIGSGLSGARYRAYRALASRYRGRYEHRGLVDPPTVSFGHHGSSVRVGLAPVVAGQPSVPRTRVVARFGTGLPFRLELFPVQRPSPKQTPRGTRLVRLGDPVFDRQYVVRANDPEIARELIDTQAARSAIEGLRKLAPPAGMLVSVSPERLLVQIDRNLGQSVASLDAAVREALALHDLLRLSVAARMAEGISIVDEPASDPLEAGPATCKVCNEAIGPDEDRVLCASCRTPHHRDCWSFVGACSIYGCQGKRCVPS</sequence>
<dbReference type="AlphaFoldDB" id="A0A518GVP9"/>
<dbReference type="InterPro" id="IPR039522">
    <property type="entry name" value="RING_finger_1_prok"/>
</dbReference>
<dbReference type="Pfam" id="PF14446">
    <property type="entry name" value="Prok-RING_1"/>
    <property type="match status" value="1"/>
</dbReference>
<dbReference type="OrthoDB" id="252713at2"/>
<name>A0A518GVP9_9BACT</name>
<dbReference type="Proteomes" id="UP000317835">
    <property type="component" value="Chromosome"/>
</dbReference>
<keyword evidence="2" id="KW-1185">Reference proteome</keyword>
<reference evidence="1 2" key="1">
    <citation type="submission" date="2019-02" db="EMBL/GenBank/DDBJ databases">
        <title>Deep-cultivation of Planctomycetes and their phenomic and genomic characterization uncovers novel biology.</title>
        <authorList>
            <person name="Wiegand S."/>
            <person name="Jogler M."/>
            <person name="Boedeker C."/>
            <person name="Pinto D."/>
            <person name="Vollmers J."/>
            <person name="Rivas-Marin E."/>
            <person name="Kohn T."/>
            <person name="Peeters S.H."/>
            <person name="Heuer A."/>
            <person name="Rast P."/>
            <person name="Oberbeckmann S."/>
            <person name="Bunk B."/>
            <person name="Jeske O."/>
            <person name="Meyerdierks A."/>
            <person name="Storesund J.E."/>
            <person name="Kallscheuer N."/>
            <person name="Luecker S."/>
            <person name="Lage O.M."/>
            <person name="Pohl T."/>
            <person name="Merkel B.J."/>
            <person name="Hornburger P."/>
            <person name="Mueller R.-W."/>
            <person name="Bruemmer F."/>
            <person name="Labrenz M."/>
            <person name="Spormann A.M."/>
            <person name="Op den Camp H."/>
            <person name="Overmann J."/>
            <person name="Amann R."/>
            <person name="Jetten M.S.M."/>
            <person name="Mascher T."/>
            <person name="Medema M.H."/>
            <person name="Devos D.P."/>
            <person name="Kaster A.-K."/>
            <person name="Ovreas L."/>
            <person name="Rohde M."/>
            <person name="Galperin M.Y."/>
            <person name="Jogler C."/>
        </authorList>
    </citation>
    <scope>NUCLEOTIDE SEQUENCE [LARGE SCALE GENOMIC DNA]</scope>
    <source>
        <strain evidence="1 2">ElP</strain>
    </source>
</reference>
<dbReference type="EMBL" id="CP036426">
    <property type="protein sequence ID" value="QDV32676.1"/>
    <property type="molecule type" value="Genomic_DNA"/>
</dbReference>
<dbReference type="RefSeq" id="WP_145266937.1">
    <property type="nucleotide sequence ID" value="NZ_CP036426.1"/>
</dbReference>
<protein>
    <submittedName>
        <fullName evidence="1">Uncharacterized protein</fullName>
    </submittedName>
</protein>
<evidence type="ECO:0000313" key="2">
    <source>
        <dbReference type="Proteomes" id="UP000317835"/>
    </source>
</evidence>
<proteinExistence type="predicted"/>
<organism evidence="1 2">
    <name type="scientific">Tautonia plasticadhaerens</name>
    <dbReference type="NCBI Taxonomy" id="2527974"/>
    <lineage>
        <taxon>Bacteria</taxon>
        <taxon>Pseudomonadati</taxon>
        <taxon>Planctomycetota</taxon>
        <taxon>Planctomycetia</taxon>
        <taxon>Isosphaerales</taxon>
        <taxon>Isosphaeraceae</taxon>
        <taxon>Tautonia</taxon>
    </lineage>
</organism>
<accession>A0A518GVP9</accession>
<evidence type="ECO:0000313" key="1">
    <source>
        <dbReference type="EMBL" id="QDV32676.1"/>
    </source>
</evidence>
<gene>
    <name evidence="1" type="ORF">ElP_05110</name>
</gene>